<dbReference type="STRING" id="1236220.SAMN04488112_10172"/>
<dbReference type="AlphaFoldDB" id="A0A1G6HM35"/>
<accession>A0A1G6HM35</accession>
<reference evidence="1 2" key="1">
    <citation type="submission" date="2016-10" db="EMBL/GenBank/DDBJ databases">
        <authorList>
            <person name="de Groot N.N."/>
        </authorList>
    </citation>
    <scope>NUCLEOTIDE SEQUENCE [LARGE SCALE GENOMIC DNA]</scope>
    <source>
        <strain evidence="1 2">DSM 45514</strain>
    </source>
</reference>
<sequence>MPAADSGAAGGWMGGFHLLGERYPDRDVAKRRDPLRLDRAEYGFLRYIGEQRQRSGSLSGDETFVATEVSLHRLFKRSSKNLIVSLDRLRGYRQAMFEAGLPIDEKRITEADFSEEGGFRALVRMRKAGIFFDAGVPCALPSMKHWRFRMNWASSDLTIRR</sequence>
<gene>
    <name evidence="1" type="ORF">SAMN04488112_10172</name>
</gene>
<evidence type="ECO:0000313" key="2">
    <source>
        <dbReference type="Proteomes" id="UP000199387"/>
    </source>
</evidence>
<dbReference type="Proteomes" id="UP000199387">
    <property type="component" value="Unassembled WGS sequence"/>
</dbReference>
<name>A0A1G6HM35_9BACL</name>
<keyword evidence="2" id="KW-1185">Reference proteome</keyword>
<proteinExistence type="predicted"/>
<dbReference type="SUPFAM" id="SSF53822">
    <property type="entry name" value="Periplasmic binding protein-like I"/>
    <property type="match status" value="1"/>
</dbReference>
<protein>
    <submittedName>
        <fullName evidence="1">Uncharacterized protein</fullName>
    </submittedName>
</protein>
<organism evidence="1 2">
    <name type="scientific">Melghirimyces thermohalophilus</name>
    <dbReference type="NCBI Taxonomy" id="1236220"/>
    <lineage>
        <taxon>Bacteria</taxon>
        <taxon>Bacillati</taxon>
        <taxon>Bacillota</taxon>
        <taxon>Bacilli</taxon>
        <taxon>Bacillales</taxon>
        <taxon>Thermoactinomycetaceae</taxon>
        <taxon>Melghirimyces</taxon>
    </lineage>
</organism>
<dbReference type="InterPro" id="IPR028082">
    <property type="entry name" value="Peripla_BP_I"/>
</dbReference>
<evidence type="ECO:0000313" key="1">
    <source>
        <dbReference type="EMBL" id="SDB95213.1"/>
    </source>
</evidence>
<dbReference type="EMBL" id="FMZA01000001">
    <property type="protein sequence ID" value="SDB95213.1"/>
    <property type="molecule type" value="Genomic_DNA"/>
</dbReference>
<dbReference type="Gene3D" id="3.40.50.2300">
    <property type="match status" value="1"/>
</dbReference>